<dbReference type="AlphaFoldDB" id="A0A3B0ZCA6"/>
<evidence type="ECO:0000313" key="2">
    <source>
        <dbReference type="EMBL" id="VAW85107.1"/>
    </source>
</evidence>
<dbReference type="GO" id="GO:0004619">
    <property type="term" value="F:phosphoglycerate mutase activity"/>
    <property type="evidence" value="ECO:0007669"/>
    <property type="project" value="UniProtKB-EC"/>
</dbReference>
<feature type="domain" description="Metalloenzyme" evidence="1">
    <location>
        <begin position="4"/>
        <end position="53"/>
    </location>
</feature>
<protein>
    <submittedName>
        <fullName evidence="2">2,3-bisphosphoglycerate-independent phosphoglycerate mutase</fullName>
        <ecNumber evidence="2">5.4.2.12</ecNumber>
    </submittedName>
</protein>
<gene>
    <name evidence="2" type="ORF">MNBD_GAMMA18-1177</name>
</gene>
<keyword evidence="2" id="KW-0413">Isomerase</keyword>
<evidence type="ECO:0000259" key="1">
    <source>
        <dbReference type="Pfam" id="PF01676"/>
    </source>
</evidence>
<accession>A0A3B0ZCA6</accession>
<dbReference type="GO" id="GO:0046872">
    <property type="term" value="F:metal ion binding"/>
    <property type="evidence" value="ECO:0007669"/>
    <property type="project" value="InterPro"/>
</dbReference>
<feature type="non-terminal residue" evidence="2">
    <location>
        <position position="53"/>
    </location>
</feature>
<sequence>MNYKPVALIILDGWGIREVEHGNAVVQAHTPNYHNWLRTRERAVLDASGEAVG</sequence>
<dbReference type="SUPFAM" id="SSF53649">
    <property type="entry name" value="Alkaline phosphatase-like"/>
    <property type="match status" value="1"/>
</dbReference>
<reference evidence="2" key="1">
    <citation type="submission" date="2018-06" db="EMBL/GenBank/DDBJ databases">
        <authorList>
            <person name="Zhirakovskaya E."/>
        </authorList>
    </citation>
    <scope>NUCLEOTIDE SEQUENCE</scope>
</reference>
<dbReference type="Gene3D" id="3.40.720.10">
    <property type="entry name" value="Alkaline Phosphatase, subunit A"/>
    <property type="match status" value="1"/>
</dbReference>
<dbReference type="InterPro" id="IPR017850">
    <property type="entry name" value="Alkaline_phosphatase_core_sf"/>
</dbReference>
<organism evidence="2">
    <name type="scientific">hydrothermal vent metagenome</name>
    <dbReference type="NCBI Taxonomy" id="652676"/>
    <lineage>
        <taxon>unclassified sequences</taxon>
        <taxon>metagenomes</taxon>
        <taxon>ecological metagenomes</taxon>
    </lineage>
</organism>
<dbReference type="EMBL" id="UOFP01000081">
    <property type="protein sequence ID" value="VAW85107.1"/>
    <property type="molecule type" value="Genomic_DNA"/>
</dbReference>
<dbReference type="InterPro" id="IPR006124">
    <property type="entry name" value="Metalloenzyme"/>
</dbReference>
<proteinExistence type="predicted"/>
<dbReference type="EC" id="5.4.2.12" evidence="2"/>
<dbReference type="Pfam" id="PF01676">
    <property type="entry name" value="Metalloenzyme"/>
    <property type="match status" value="1"/>
</dbReference>
<name>A0A3B0ZCA6_9ZZZZ</name>